<dbReference type="InterPro" id="IPR022190">
    <property type="entry name" value="DUF3716"/>
</dbReference>
<feature type="region of interest" description="Disordered" evidence="1">
    <location>
        <begin position="397"/>
        <end position="420"/>
    </location>
</feature>
<dbReference type="RefSeq" id="XP_056790288.1">
    <property type="nucleotide sequence ID" value="XM_056935094.1"/>
</dbReference>
<dbReference type="Pfam" id="PF12511">
    <property type="entry name" value="DUF3716"/>
    <property type="match status" value="1"/>
</dbReference>
<feature type="compositionally biased region" description="Basic and acidic residues" evidence="1">
    <location>
        <begin position="133"/>
        <end position="143"/>
    </location>
</feature>
<keyword evidence="3" id="KW-1185">Reference proteome</keyword>
<feature type="compositionally biased region" description="Polar residues" evidence="1">
    <location>
        <begin position="285"/>
        <end position="311"/>
    </location>
</feature>
<organism evidence="2 3">
    <name type="scientific">Penicillium diatomitis</name>
    <dbReference type="NCBI Taxonomy" id="2819901"/>
    <lineage>
        <taxon>Eukaryota</taxon>
        <taxon>Fungi</taxon>
        <taxon>Dikarya</taxon>
        <taxon>Ascomycota</taxon>
        <taxon>Pezizomycotina</taxon>
        <taxon>Eurotiomycetes</taxon>
        <taxon>Eurotiomycetidae</taxon>
        <taxon>Eurotiales</taxon>
        <taxon>Aspergillaceae</taxon>
        <taxon>Penicillium</taxon>
    </lineage>
</organism>
<evidence type="ECO:0000313" key="2">
    <source>
        <dbReference type="EMBL" id="KAJ5485504.1"/>
    </source>
</evidence>
<feature type="compositionally biased region" description="Polar residues" evidence="1">
    <location>
        <begin position="318"/>
        <end position="339"/>
    </location>
</feature>
<evidence type="ECO:0000256" key="1">
    <source>
        <dbReference type="SAM" id="MobiDB-lite"/>
    </source>
</evidence>
<feature type="region of interest" description="Disordered" evidence="1">
    <location>
        <begin position="270"/>
        <end position="339"/>
    </location>
</feature>
<reference evidence="2" key="1">
    <citation type="submission" date="2022-12" db="EMBL/GenBank/DDBJ databases">
        <authorList>
            <person name="Petersen C."/>
        </authorList>
    </citation>
    <scope>NUCLEOTIDE SEQUENCE</scope>
    <source>
        <strain evidence="2">IBT 30728</strain>
    </source>
</reference>
<evidence type="ECO:0000313" key="3">
    <source>
        <dbReference type="Proteomes" id="UP001148312"/>
    </source>
</evidence>
<feature type="region of interest" description="Disordered" evidence="1">
    <location>
        <begin position="75"/>
        <end position="158"/>
    </location>
</feature>
<dbReference type="GeneID" id="81625343"/>
<reference evidence="2" key="2">
    <citation type="journal article" date="2023" name="IMA Fungus">
        <title>Comparative genomic study of the Penicillium genus elucidates a diverse pangenome and 15 lateral gene transfer events.</title>
        <authorList>
            <person name="Petersen C."/>
            <person name="Sorensen T."/>
            <person name="Nielsen M.R."/>
            <person name="Sondergaard T.E."/>
            <person name="Sorensen J.L."/>
            <person name="Fitzpatrick D.A."/>
            <person name="Frisvad J.C."/>
            <person name="Nielsen K.L."/>
        </authorList>
    </citation>
    <scope>NUCLEOTIDE SEQUENCE</scope>
    <source>
        <strain evidence="2">IBT 30728</strain>
    </source>
</reference>
<sequence length="420" mass="45176">MMEEESAMVQPLGVAPSVSPAAGLVATSQSDAAPMSHAVPPAAVTQTGSAACVGDAINAPDRLVEIKAEEDELLSISSESFSETSSIDIPDSSPELESGMHAEHEETPSTALARATSPAVQSMAGAAQSTTLSRRDDAPHNTAHDQTVATKDAKGNPDHKVFRTELDQLLLAMTIWRDVDWRQDPRPCPNKQKYRAAFTQQVGRVVPSDRTCSGCRAGNGPFKSCCVVVPAGTPLFRGACANCAFLQNGTSCSLRSGPNPLASFVNDALPKRAPRRAVPLEARETQTQPKKARRNSNQSTRKGVTNHQINSGGEDEYSVQNGEETTNSPENCQGTDTKSTSRFFKNAWLTSPLGDPAVWAKDGDFSATREALRSIPAMMESLNRDQAVLEKYLEDHDQLTTPPPPNIEEDDTENPFLAYL</sequence>
<gene>
    <name evidence="2" type="ORF">N7539_005492</name>
</gene>
<proteinExistence type="predicted"/>
<accession>A0A9X0BUS9</accession>
<feature type="compositionally biased region" description="Basic and acidic residues" evidence="1">
    <location>
        <begin position="98"/>
        <end position="107"/>
    </location>
</feature>
<dbReference type="AlphaFoldDB" id="A0A9X0BUS9"/>
<dbReference type="EMBL" id="JAPWDQ010000005">
    <property type="protein sequence ID" value="KAJ5485504.1"/>
    <property type="molecule type" value="Genomic_DNA"/>
</dbReference>
<protein>
    <submittedName>
        <fullName evidence="2">Uncharacterized protein</fullName>
    </submittedName>
</protein>
<name>A0A9X0BUS9_9EURO</name>
<comment type="caution">
    <text evidence="2">The sequence shown here is derived from an EMBL/GenBank/DDBJ whole genome shotgun (WGS) entry which is preliminary data.</text>
</comment>
<dbReference type="Proteomes" id="UP001148312">
    <property type="component" value="Unassembled WGS sequence"/>
</dbReference>
<feature type="compositionally biased region" description="Low complexity" evidence="1">
    <location>
        <begin position="75"/>
        <end position="88"/>
    </location>
</feature>